<dbReference type="InterPro" id="IPR011032">
    <property type="entry name" value="GroES-like_sf"/>
</dbReference>
<feature type="domain" description="Enoyl reductase (ER)" evidence="4">
    <location>
        <begin position="30"/>
        <end position="357"/>
    </location>
</feature>
<evidence type="ECO:0000259" key="4">
    <source>
        <dbReference type="SMART" id="SM00829"/>
    </source>
</evidence>
<dbReference type="GO" id="GO:0016651">
    <property type="term" value="F:oxidoreductase activity, acting on NAD(P)H"/>
    <property type="evidence" value="ECO:0007669"/>
    <property type="project" value="InterPro"/>
</dbReference>
<dbReference type="InterPro" id="IPR047122">
    <property type="entry name" value="Trans-enoyl_RdTase-like"/>
</dbReference>
<dbReference type="PANTHER" id="PTHR45348:SF2">
    <property type="entry name" value="ZINC-TYPE ALCOHOL DEHYDROGENASE-LIKE PROTEIN C2E1P3.01"/>
    <property type="match status" value="1"/>
</dbReference>
<feature type="chain" id="PRO_5024290594" evidence="3">
    <location>
        <begin position="26"/>
        <end position="359"/>
    </location>
</feature>
<dbReference type="Gene3D" id="3.90.180.10">
    <property type="entry name" value="Medium-chain alcohol dehydrogenases, catalytic domain"/>
    <property type="match status" value="1"/>
</dbReference>
<dbReference type="InterPro" id="IPR020843">
    <property type="entry name" value="ER"/>
</dbReference>
<dbReference type="InterPro" id="IPR013154">
    <property type="entry name" value="ADH-like_N"/>
</dbReference>
<dbReference type="EMBL" id="VXIT01000011">
    <property type="protein sequence ID" value="KAA6409148.1"/>
    <property type="molecule type" value="Genomic_DNA"/>
</dbReference>
<dbReference type="InterPro" id="IPR013149">
    <property type="entry name" value="ADH-like_C"/>
</dbReference>
<comment type="caution">
    <text evidence="5">The sequence shown here is derived from an EMBL/GenBank/DDBJ whole genome shotgun (WGS) entry which is preliminary data.</text>
</comment>
<evidence type="ECO:0000313" key="5">
    <source>
        <dbReference type="EMBL" id="KAA6409148.1"/>
    </source>
</evidence>
<dbReference type="SUPFAM" id="SSF50129">
    <property type="entry name" value="GroES-like"/>
    <property type="match status" value="1"/>
</dbReference>
<evidence type="ECO:0000256" key="1">
    <source>
        <dbReference type="ARBA" id="ARBA00008072"/>
    </source>
</evidence>
<dbReference type="Pfam" id="PF08240">
    <property type="entry name" value="ADH_N"/>
    <property type="match status" value="1"/>
</dbReference>
<reference evidence="5 6" key="1">
    <citation type="submission" date="2019-09" db="EMBL/GenBank/DDBJ databases">
        <title>The hologenome of the rock-dwelling lichen Lasallia pustulata.</title>
        <authorList>
            <person name="Greshake Tzovaras B."/>
            <person name="Segers F."/>
            <person name="Bicker A."/>
            <person name="Dal Grande F."/>
            <person name="Otte J."/>
            <person name="Hankeln T."/>
            <person name="Schmitt I."/>
            <person name="Ebersberger I."/>
        </authorList>
    </citation>
    <scope>NUCLEOTIDE SEQUENCE [LARGE SCALE GENOMIC DNA]</scope>
    <source>
        <strain evidence="5">A1-1</strain>
    </source>
</reference>
<evidence type="ECO:0000256" key="2">
    <source>
        <dbReference type="ARBA" id="ARBA00023002"/>
    </source>
</evidence>
<dbReference type="InterPro" id="IPR036291">
    <property type="entry name" value="NAD(P)-bd_dom_sf"/>
</dbReference>
<dbReference type="PANTHER" id="PTHR45348">
    <property type="entry name" value="HYPOTHETICAL OXIDOREDUCTASE (EUROFUNG)"/>
    <property type="match status" value="1"/>
</dbReference>
<dbReference type="Proteomes" id="UP000324767">
    <property type="component" value="Unassembled WGS sequence"/>
</dbReference>
<gene>
    <name evidence="5" type="ORF">FRX48_06701</name>
</gene>
<evidence type="ECO:0000313" key="6">
    <source>
        <dbReference type="Proteomes" id="UP000324767"/>
    </source>
</evidence>
<comment type="similarity">
    <text evidence="1">Belongs to the zinc-containing alcohol dehydrogenase family.</text>
</comment>
<keyword evidence="2" id="KW-0560">Oxidoreductase</keyword>
<dbReference type="OrthoDB" id="48317at2759"/>
<protein>
    <submittedName>
        <fullName evidence="5">Zinc-binding dehydrogenase family superfamily</fullName>
    </submittedName>
</protein>
<dbReference type="SMART" id="SM00829">
    <property type="entry name" value="PKS_ER"/>
    <property type="match status" value="1"/>
</dbReference>
<name>A0A5M8PJW4_9LECA</name>
<organism evidence="5 6">
    <name type="scientific">Lasallia pustulata</name>
    <dbReference type="NCBI Taxonomy" id="136370"/>
    <lineage>
        <taxon>Eukaryota</taxon>
        <taxon>Fungi</taxon>
        <taxon>Dikarya</taxon>
        <taxon>Ascomycota</taxon>
        <taxon>Pezizomycotina</taxon>
        <taxon>Lecanoromycetes</taxon>
        <taxon>OSLEUM clade</taxon>
        <taxon>Umbilicariomycetidae</taxon>
        <taxon>Umbilicariales</taxon>
        <taxon>Umbilicariaceae</taxon>
        <taxon>Lasallia</taxon>
    </lineage>
</organism>
<sequence length="359" mass="37545">MILITHNLLILSLLFKPEMPSNTAAWLLAQKVRPLAVKSAPYTPPGENEVVVKNGALALNLVDWARQDLGDALFSWTTYPCVLGSDVAGEVVEVGTGVSRFQTGDRVTGLAIGLTSNRPADGAFQSYTILPEHMASPIPSTLSYESASVLPLGLSTAACGLFQKDYLALQLPSSPPEPATGDTLLIWGGSSSVGSNAIQLAVAAGYEVIATASPKNFDYVKKLGASQVFDYHSETVVADLVKAFNGKASAGALAIGNGSAEPCVEVVHKCRGKKFVALANPPSKELPSDVAVKFIFGSDLKDNEVGPAIFVNFLPKALEDGSFIAAPDAEVVGEGLESVQGGLDLLKKGVSAKKYVISL</sequence>
<dbReference type="Gene3D" id="3.40.50.720">
    <property type="entry name" value="NAD(P)-binding Rossmann-like Domain"/>
    <property type="match status" value="1"/>
</dbReference>
<keyword evidence="3" id="KW-0732">Signal</keyword>
<feature type="signal peptide" evidence="3">
    <location>
        <begin position="1"/>
        <end position="25"/>
    </location>
</feature>
<dbReference type="SUPFAM" id="SSF51735">
    <property type="entry name" value="NAD(P)-binding Rossmann-fold domains"/>
    <property type="match status" value="1"/>
</dbReference>
<proteinExistence type="inferred from homology"/>
<dbReference type="AlphaFoldDB" id="A0A5M8PJW4"/>
<accession>A0A5M8PJW4</accession>
<evidence type="ECO:0000256" key="3">
    <source>
        <dbReference type="SAM" id="SignalP"/>
    </source>
</evidence>
<dbReference type="Pfam" id="PF00107">
    <property type="entry name" value="ADH_zinc_N"/>
    <property type="match status" value="1"/>
</dbReference>
<dbReference type="CDD" id="cd08249">
    <property type="entry name" value="enoyl_reductase_like"/>
    <property type="match status" value="1"/>
</dbReference>